<dbReference type="Proteomes" id="UP001165065">
    <property type="component" value="Unassembled WGS sequence"/>
</dbReference>
<accession>A0A9W7FXD8</accession>
<feature type="region of interest" description="Disordered" evidence="1">
    <location>
        <begin position="1"/>
        <end position="54"/>
    </location>
</feature>
<dbReference type="Pfam" id="PF13578">
    <property type="entry name" value="Methyltransf_24"/>
    <property type="match status" value="1"/>
</dbReference>
<evidence type="ECO:0000313" key="4">
    <source>
        <dbReference type="Proteomes" id="UP001165065"/>
    </source>
</evidence>
<proteinExistence type="predicted"/>
<comment type="caution">
    <text evidence="3">The sequence shown here is derived from an EMBL/GenBank/DDBJ whole genome shotgun (WGS) entry which is preliminary data.</text>
</comment>
<evidence type="ECO:0000256" key="1">
    <source>
        <dbReference type="SAM" id="MobiDB-lite"/>
    </source>
</evidence>
<name>A0A9W7FXD8_9STRA</name>
<dbReference type="GO" id="GO:0003746">
    <property type="term" value="F:translation elongation factor activity"/>
    <property type="evidence" value="ECO:0007669"/>
    <property type="project" value="InterPro"/>
</dbReference>
<evidence type="ECO:0000259" key="2">
    <source>
        <dbReference type="Pfam" id="PF00736"/>
    </source>
</evidence>
<evidence type="ECO:0000313" key="3">
    <source>
        <dbReference type="EMBL" id="GMI25567.1"/>
    </source>
</evidence>
<dbReference type="OrthoDB" id="69177at2759"/>
<sequence length="413" mass="45600">MYVKAKSIGKFTRGKEKKNPSDEGSGGQVGKGQVGGQEVGKKSAGSSSTVNTANTECTQKVHPLSTSGALYDPAFLKVASPLYDMHMGCENMGPMLYSLIRFLKPKRVLEIGAGYTSLFLLQALVDNGKEEERMRRMKEGEGCVCEGVEWSVEGYLEGRGRDGKGSILHIVDNMEHSATTAHLVMDAAKELGIDEYLNVVVADCYELNPEVAFGEEELDFVWLDGISTDERFEGLYKEYWKNLKCGGHAAVHSTLTNTTSKAWLSKIHAERSAEASKVAVDFHVKIYDSEMTDLETLAQIILSSTKVDVEGRGDVEFTGKFRLDSIGYGIKKLVLFATAESMEAGEATAELIADIWEEEIQSVDVEEGGQGRMEGWGAFKEIGFLEPHKTRQNSFTIMQKREGYVEETYSWSP</sequence>
<gene>
    <name evidence="3" type="ORF">TrCOL_g9988</name>
</gene>
<dbReference type="EMBL" id="BRYA01000612">
    <property type="protein sequence ID" value="GMI25567.1"/>
    <property type="molecule type" value="Genomic_DNA"/>
</dbReference>
<keyword evidence="4" id="KW-1185">Reference proteome</keyword>
<feature type="compositionally biased region" description="Polar residues" evidence="1">
    <location>
        <begin position="44"/>
        <end position="54"/>
    </location>
</feature>
<feature type="domain" description="Translation elongation factor EF1B beta/delta subunit guanine nucleotide exchange" evidence="2">
    <location>
        <begin position="282"/>
        <end position="367"/>
    </location>
</feature>
<organism evidence="3 4">
    <name type="scientific">Triparma columacea</name>
    <dbReference type="NCBI Taxonomy" id="722753"/>
    <lineage>
        <taxon>Eukaryota</taxon>
        <taxon>Sar</taxon>
        <taxon>Stramenopiles</taxon>
        <taxon>Ochrophyta</taxon>
        <taxon>Bolidophyceae</taxon>
        <taxon>Parmales</taxon>
        <taxon>Triparmaceae</taxon>
        <taxon>Triparma</taxon>
    </lineage>
</organism>
<dbReference type="InterPro" id="IPR029063">
    <property type="entry name" value="SAM-dependent_MTases_sf"/>
</dbReference>
<dbReference type="InterPro" id="IPR014038">
    <property type="entry name" value="EF1B_bsu/dsu_GNE"/>
</dbReference>
<dbReference type="SUPFAM" id="SSF53335">
    <property type="entry name" value="S-adenosyl-L-methionine-dependent methyltransferases"/>
    <property type="match status" value="1"/>
</dbReference>
<protein>
    <recommendedName>
        <fullName evidence="2">Translation elongation factor EF1B beta/delta subunit guanine nucleotide exchange domain-containing protein</fullName>
    </recommendedName>
</protein>
<dbReference type="AlphaFoldDB" id="A0A9W7FXD8"/>
<dbReference type="InterPro" id="IPR036219">
    <property type="entry name" value="eEF-1beta-like_sf"/>
</dbReference>
<dbReference type="Gene3D" id="3.40.50.150">
    <property type="entry name" value="Vaccinia Virus protein VP39"/>
    <property type="match status" value="1"/>
</dbReference>
<dbReference type="SUPFAM" id="SSF54984">
    <property type="entry name" value="eEF-1beta-like"/>
    <property type="match status" value="1"/>
</dbReference>
<dbReference type="Pfam" id="PF00736">
    <property type="entry name" value="EF1_GNE"/>
    <property type="match status" value="1"/>
</dbReference>
<feature type="compositionally biased region" description="Gly residues" evidence="1">
    <location>
        <begin position="24"/>
        <end position="38"/>
    </location>
</feature>
<reference evidence="4" key="1">
    <citation type="journal article" date="2023" name="Commun. Biol.">
        <title>Genome analysis of Parmales, the sister group of diatoms, reveals the evolutionary specialization of diatoms from phago-mixotrophs to photoautotrophs.</title>
        <authorList>
            <person name="Ban H."/>
            <person name="Sato S."/>
            <person name="Yoshikawa S."/>
            <person name="Yamada K."/>
            <person name="Nakamura Y."/>
            <person name="Ichinomiya M."/>
            <person name="Sato N."/>
            <person name="Blanc-Mathieu R."/>
            <person name="Endo H."/>
            <person name="Kuwata A."/>
            <person name="Ogata H."/>
        </authorList>
    </citation>
    <scope>NUCLEOTIDE SEQUENCE [LARGE SCALE GENOMIC DNA]</scope>
</reference>